<accession>A0A2P6QCM3</accession>
<sequence>MLIPFQLCKFVVSVLSTFWRAVGCILGSRATSSASYPTCHTWFNLAMSYAAKSGRKISVAKIDMYLLGFTSPVMFWTTTSSNSLEGSRGCKRHPSLVSLVMLYLLTFKVPLACETAIMALVPIIRGLFRRGFTPQATHFGVSSIDIGMVNKMSMWVSLWMFQPSSAPKVSSFLQLVMFMGLMGVQILALL</sequence>
<feature type="transmembrane region" description="Helical" evidence="1">
    <location>
        <begin position="99"/>
        <end position="124"/>
    </location>
</feature>
<keyword evidence="1" id="KW-1133">Transmembrane helix</keyword>
<comment type="caution">
    <text evidence="3">The sequence shown here is derived from an EMBL/GenBank/DDBJ whole genome shotgun (WGS) entry which is preliminary data.</text>
</comment>
<evidence type="ECO:0000256" key="1">
    <source>
        <dbReference type="SAM" id="Phobius"/>
    </source>
</evidence>
<keyword evidence="2" id="KW-0732">Signal</keyword>
<organism evidence="3 4">
    <name type="scientific">Rosa chinensis</name>
    <name type="common">China rose</name>
    <dbReference type="NCBI Taxonomy" id="74649"/>
    <lineage>
        <taxon>Eukaryota</taxon>
        <taxon>Viridiplantae</taxon>
        <taxon>Streptophyta</taxon>
        <taxon>Embryophyta</taxon>
        <taxon>Tracheophyta</taxon>
        <taxon>Spermatophyta</taxon>
        <taxon>Magnoliopsida</taxon>
        <taxon>eudicotyledons</taxon>
        <taxon>Gunneridae</taxon>
        <taxon>Pentapetalae</taxon>
        <taxon>rosids</taxon>
        <taxon>fabids</taxon>
        <taxon>Rosales</taxon>
        <taxon>Rosaceae</taxon>
        <taxon>Rosoideae</taxon>
        <taxon>Rosoideae incertae sedis</taxon>
        <taxon>Rosa</taxon>
    </lineage>
</organism>
<dbReference type="Proteomes" id="UP000238479">
    <property type="component" value="Chromosome 5"/>
</dbReference>
<feature type="chain" id="PRO_5015181403" evidence="2">
    <location>
        <begin position="24"/>
        <end position="190"/>
    </location>
</feature>
<dbReference type="AlphaFoldDB" id="A0A2P6QCM3"/>
<evidence type="ECO:0000256" key="2">
    <source>
        <dbReference type="SAM" id="SignalP"/>
    </source>
</evidence>
<evidence type="ECO:0000313" key="4">
    <source>
        <dbReference type="Proteomes" id="UP000238479"/>
    </source>
</evidence>
<gene>
    <name evidence="3" type="ORF">RchiOBHm_Chr5g0040861</name>
</gene>
<keyword evidence="4" id="KW-1185">Reference proteome</keyword>
<feature type="transmembrane region" description="Helical" evidence="1">
    <location>
        <begin position="62"/>
        <end position="79"/>
    </location>
</feature>
<name>A0A2P6QCM3_ROSCH</name>
<reference evidence="3 4" key="1">
    <citation type="journal article" date="2018" name="Nat. Genet.">
        <title>The Rosa genome provides new insights in the design of modern roses.</title>
        <authorList>
            <person name="Bendahmane M."/>
        </authorList>
    </citation>
    <scope>NUCLEOTIDE SEQUENCE [LARGE SCALE GENOMIC DNA]</scope>
    <source>
        <strain evidence="4">cv. Old Blush</strain>
    </source>
</reference>
<feature type="transmembrane region" description="Helical" evidence="1">
    <location>
        <begin position="172"/>
        <end position="189"/>
    </location>
</feature>
<proteinExistence type="predicted"/>
<keyword evidence="1" id="KW-0472">Membrane</keyword>
<keyword evidence="1" id="KW-0812">Transmembrane</keyword>
<evidence type="ECO:0000313" key="3">
    <source>
        <dbReference type="EMBL" id="PRQ31933.1"/>
    </source>
</evidence>
<feature type="signal peptide" evidence="2">
    <location>
        <begin position="1"/>
        <end position="23"/>
    </location>
</feature>
<protein>
    <submittedName>
        <fullName evidence="3">Uncharacterized protein</fullName>
    </submittedName>
</protein>
<dbReference type="Gramene" id="PRQ31933">
    <property type="protein sequence ID" value="PRQ31933"/>
    <property type="gene ID" value="RchiOBHm_Chr5g0040861"/>
</dbReference>
<dbReference type="EMBL" id="PDCK01000043">
    <property type="protein sequence ID" value="PRQ31933.1"/>
    <property type="molecule type" value="Genomic_DNA"/>
</dbReference>